<keyword evidence="3" id="KW-1133">Transmembrane helix</keyword>
<comment type="caution">
    <text evidence="5">The sequence shown here is derived from an EMBL/GenBank/DDBJ whole genome shotgun (WGS) entry which is preliminary data.</text>
</comment>
<organism evidence="5 6">
    <name type="scientific">Streptomyces hydrogenans</name>
    <dbReference type="NCBI Taxonomy" id="1873719"/>
    <lineage>
        <taxon>Bacteria</taxon>
        <taxon>Bacillati</taxon>
        <taxon>Actinomycetota</taxon>
        <taxon>Actinomycetes</taxon>
        <taxon>Kitasatosporales</taxon>
        <taxon>Streptomycetaceae</taxon>
        <taxon>Streptomyces</taxon>
    </lineage>
</organism>
<dbReference type="Gene3D" id="3.60.40.10">
    <property type="entry name" value="PPM-type phosphatase domain"/>
    <property type="match status" value="1"/>
</dbReference>
<reference evidence="5" key="1">
    <citation type="submission" date="2024-05" db="EMBL/GenBank/DDBJ databases">
        <title>Whole genome shotgun sequence of Streptomyces hydrogenans NBRC 13475.</title>
        <authorList>
            <person name="Komaki H."/>
            <person name="Tamura T."/>
        </authorList>
    </citation>
    <scope>NUCLEOTIDE SEQUENCE</scope>
    <source>
        <strain evidence="5">NBRC 13475</strain>
    </source>
</reference>
<feature type="transmembrane region" description="Helical" evidence="3">
    <location>
        <begin position="78"/>
        <end position="99"/>
    </location>
</feature>
<evidence type="ECO:0000256" key="1">
    <source>
        <dbReference type="ARBA" id="ARBA00022801"/>
    </source>
</evidence>
<dbReference type="RefSeq" id="WP_190226013.1">
    <property type="nucleotide sequence ID" value="NZ_BNBS01000144.1"/>
</dbReference>
<dbReference type="SMART" id="SM00331">
    <property type="entry name" value="PP2C_SIG"/>
    <property type="match status" value="1"/>
</dbReference>
<dbReference type="InterPro" id="IPR036457">
    <property type="entry name" value="PPM-type-like_dom_sf"/>
</dbReference>
<feature type="transmembrane region" description="Helical" evidence="3">
    <location>
        <begin position="37"/>
        <end position="57"/>
    </location>
</feature>
<gene>
    <name evidence="5" type="ORF">Shyd_67350</name>
</gene>
<evidence type="ECO:0000259" key="4">
    <source>
        <dbReference type="SMART" id="SM00331"/>
    </source>
</evidence>
<evidence type="ECO:0000313" key="5">
    <source>
        <dbReference type="EMBL" id="GHI25364.1"/>
    </source>
</evidence>
<proteinExistence type="predicted"/>
<keyword evidence="3" id="KW-0472">Membrane</keyword>
<evidence type="ECO:0000256" key="2">
    <source>
        <dbReference type="SAM" id="MobiDB-lite"/>
    </source>
</evidence>
<accession>A0ABQ3PK12</accession>
<evidence type="ECO:0000256" key="3">
    <source>
        <dbReference type="SAM" id="Phobius"/>
    </source>
</evidence>
<feature type="compositionally biased region" description="Low complexity" evidence="2">
    <location>
        <begin position="1"/>
        <end position="18"/>
    </location>
</feature>
<dbReference type="Pfam" id="PF07228">
    <property type="entry name" value="SpoIIE"/>
    <property type="match status" value="1"/>
</dbReference>
<keyword evidence="3" id="KW-0812">Transmembrane</keyword>
<dbReference type="EMBL" id="BNDW01000068">
    <property type="protein sequence ID" value="GHI25364.1"/>
    <property type="molecule type" value="Genomic_DNA"/>
</dbReference>
<sequence>MPADPTAPGRRAPAPGVVPGAGPGPGRPACRAEVRYLLGRLLPFLVIALATVADVLTPPQERFDRFLIAAPALAAATWSARGTAAIGGLAMAASAALAAARGDSLLPAALANQVVLAVVALAAAVSSHVRQRREAELRQVSAVAEAAQGALLRPLPPRLGTVDLRLLYEASAAGAHVGGDFYKALKVRDGVRIMLGDVQGKGLPAVEAASLLLGSFREAAYTAPDLPAIAQRLEASMARYAERAPESDAADRFSTVLLAEVPDDRPVIRLLSCGHPAPVVQRDGAVETVELTAPSVPVHLPVPVDAPFTVEEVPFGPGDRLLMFTDGVTETRDARGAFYPLEQRLAAWADEPADRIPGLLREDLDRFGAHGLEDDTTALLLVRDGSGGTVPRLPSPPRAVAV</sequence>
<evidence type="ECO:0000313" key="6">
    <source>
        <dbReference type="Proteomes" id="UP001052739"/>
    </source>
</evidence>
<feature type="domain" description="PPM-type phosphatase" evidence="4">
    <location>
        <begin position="162"/>
        <end position="383"/>
    </location>
</feature>
<dbReference type="PANTHER" id="PTHR43156">
    <property type="entry name" value="STAGE II SPORULATION PROTEIN E-RELATED"/>
    <property type="match status" value="1"/>
</dbReference>
<dbReference type="SUPFAM" id="SSF81606">
    <property type="entry name" value="PP2C-like"/>
    <property type="match status" value="1"/>
</dbReference>
<name>A0ABQ3PK12_9ACTN</name>
<feature type="transmembrane region" description="Helical" evidence="3">
    <location>
        <begin position="105"/>
        <end position="125"/>
    </location>
</feature>
<feature type="region of interest" description="Disordered" evidence="2">
    <location>
        <begin position="1"/>
        <end position="26"/>
    </location>
</feature>
<keyword evidence="1" id="KW-0378">Hydrolase</keyword>
<keyword evidence="6" id="KW-1185">Reference proteome</keyword>
<dbReference type="InterPro" id="IPR052016">
    <property type="entry name" value="Bact_Sigma-Reg"/>
</dbReference>
<dbReference type="Proteomes" id="UP001052739">
    <property type="component" value="Unassembled WGS sequence"/>
</dbReference>
<dbReference type="InterPro" id="IPR001932">
    <property type="entry name" value="PPM-type_phosphatase-like_dom"/>
</dbReference>
<protein>
    <recommendedName>
        <fullName evidence="4">PPM-type phosphatase domain-containing protein</fullName>
    </recommendedName>
</protein>
<dbReference type="PANTHER" id="PTHR43156:SF2">
    <property type="entry name" value="STAGE II SPORULATION PROTEIN E"/>
    <property type="match status" value="1"/>
</dbReference>